<dbReference type="PANTHER" id="PTHR30469">
    <property type="entry name" value="MULTIDRUG RESISTANCE PROTEIN MDTA"/>
    <property type="match status" value="1"/>
</dbReference>
<evidence type="ECO:0000259" key="5">
    <source>
        <dbReference type="Pfam" id="PF25967"/>
    </source>
</evidence>
<dbReference type="Proteomes" id="UP001442494">
    <property type="component" value="Unassembled WGS sequence"/>
</dbReference>
<evidence type="ECO:0000256" key="3">
    <source>
        <dbReference type="SAM" id="Phobius"/>
    </source>
</evidence>
<gene>
    <name evidence="6" type="ORF">NDI37_22260</name>
</gene>
<dbReference type="Pfam" id="PF25954">
    <property type="entry name" value="Beta-barrel_RND_2"/>
    <property type="match status" value="1"/>
</dbReference>
<feature type="transmembrane region" description="Helical" evidence="3">
    <location>
        <begin position="38"/>
        <end position="62"/>
    </location>
</feature>
<evidence type="ECO:0000256" key="1">
    <source>
        <dbReference type="ARBA" id="ARBA00009477"/>
    </source>
</evidence>
<comment type="caution">
    <text evidence="6">The sequence shown here is derived from an EMBL/GenBank/DDBJ whole genome shotgun (WGS) entry which is preliminary data.</text>
</comment>
<dbReference type="InterPro" id="IPR058792">
    <property type="entry name" value="Beta-barrel_RND_2"/>
</dbReference>
<keyword evidence="3" id="KW-1133">Transmembrane helix</keyword>
<dbReference type="EMBL" id="JAMPKK010000061">
    <property type="protein sequence ID" value="MEP0867179.1"/>
    <property type="molecule type" value="Genomic_DNA"/>
</dbReference>
<organism evidence="6 7">
    <name type="scientific">Funiculus sociatus GB2-A5</name>
    <dbReference type="NCBI Taxonomy" id="2933946"/>
    <lineage>
        <taxon>Bacteria</taxon>
        <taxon>Bacillati</taxon>
        <taxon>Cyanobacteriota</taxon>
        <taxon>Cyanophyceae</taxon>
        <taxon>Coleofasciculales</taxon>
        <taxon>Coleofasciculaceae</taxon>
        <taxon>Funiculus</taxon>
    </lineage>
</organism>
<dbReference type="RefSeq" id="WP_190419437.1">
    <property type="nucleotide sequence ID" value="NZ_JAMPKK010000061.1"/>
</dbReference>
<dbReference type="SUPFAM" id="SSF111369">
    <property type="entry name" value="HlyD-like secretion proteins"/>
    <property type="match status" value="2"/>
</dbReference>
<dbReference type="InterPro" id="IPR006143">
    <property type="entry name" value="RND_pump_MFP"/>
</dbReference>
<feature type="domain" description="Multidrug resistance protein MdtA-like C-terminal permuted SH3" evidence="5">
    <location>
        <begin position="363"/>
        <end position="423"/>
    </location>
</feature>
<feature type="region of interest" description="Disordered" evidence="2">
    <location>
        <begin position="1"/>
        <end position="28"/>
    </location>
</feature>
<evidence type="ECO:0000259" key="4">
    <source>
        <dbReference type="Pfam" id="PF25954"/>
    </source>
</evidence>
<keyword evidence="7" id="KW-1185">Reference proteome</keyword>
<proteinExistence type="inferred from homology"/>
<dbReference type="PANTHER" id="PTHR30469:SF15">
    <property type="entry name" value="HLYD FAMILY OF SECRETION PROTEINS"/>
    <property type="match status" value="1"/>
</dbReference>
<reference evidence="6 7" key="1">
    <citation type="submission" date="2022-04" db="EMBL/GenBank/DDBJ databases">
        <title>Positive selection, recombination, and allopatry shape intraspecific diversity of widespread and dominant cyanobacteria.</title>
        <authorList>
            <person name="Wei J."/>
            <person name="Shu W."/>
            <person name="Hu C."/>
        </authorList>
    </citation>
    <scope>NUCLEOTIDE SEQUENCE [LARGE SCALE GENOMIC DNA]</scope>
    <source>
        <strain evidence="6 7">GB2-A5</strain>
    </source>
</reference>
<dbReference type="NCBIfam" id="TIGR01730">
    <property type="entry name" value="RND_mfp"/>
    <property type="match status" value="1"/>
</dbReference>
<dbReference type="Gene3D" id="2.40.50.100">
    <property type="match status" value="1"/>
</dbReference>
<name>A0ABV0JUN6_9CYAN</name>
<comment type="similarity">
    <text evidence="1">Belongs to the membrane fusion protein (MFP) (TC 8.A.1) family.</text>
</comment>
<dbReference type="Pfam" id="PF25967">
    <property type="entry name" value="RND-MFP_C"/>
    <property type="match status" value="1"/>
</dbReference>
<evidence type="ECO:0000256" key="2">
    <source>
        <dbReference type="SAM" id="MobiDB-lite"/>
    </source>
</evidence>
<evidence type="ECO:0000313" key="7">
    <source>
        <dbReference type="Proteomes" id="UP001442494"/>
    </source>
</evidence>
<feature type="compositionally biased region" description="Acidic residues" evidence="2">
    <location>
        <begin position="11"/>
        <end position="24"/>
    </location>
</feature>
<dbReference type="Gene3D" id="2.40.30.170">
    <property type="match status" value="1"/>
</dbReference>
<dbReference type="InterPro" id="IPR058627">
    <property type="entry name" value="MdtA-like_C"/>
</dbReference>
<keyword evidence="3" id="KW-0472">Membrane</keyword>
<feature type="compositionally biased region" description="Basic and acidic residues" evidence="2">
    <location>
        <begin position="1"/>
        <end position="10"/>
    </location>
</feature>
<accession>A0ABV0JUN6</accession>
<dbReference type="Gene3D" id="2.40.420.20">
    <property type="match status" value="1"/>
</dbReference>
<keyword evidence="3" id="KW-0812">Transmembrane</keyword>
<feature type="domain" description="CusB-like beta-barrel" evidence="4">
    <location>
        <begin position="285"/>
        <end position="357"/>
    </location>
</feature>
<sequence>MLNETSKDTEDDKSEDTWESELEESVVKRRKPRGGGNILAGWRGVAIGLGLGVALTAGVGAIRSRPPSTPKASTTQPAPPSQTVTIAPAKTTNIARRLETTGTVAARELIPVLPQSTGLQVQRVLLEEGQLVEAGQVMAVLDNSVLQAQLDQAKADVESNRAVVQQRQAALGQARATLAEAQTNLQRYQQLAQAGAIARQELETRATAAATAREAVRLQQANISSAQADVRSSEARVQQLQTQLGQTIVRAPASGIVAEKIARIGDVANPSQKLFSIIRNGQIELQAKVPAIQLPQVEISAPVLVTSDTDNRVRLQGQVREIAPLVNEQSRQATVRIDLPPTSLLRPGMFARAAITTTTTTGVTVPAKAVLPQPDGSAVVFLLTGEDTVQAQKVEVGEVESGGNVEIQSGLKPGDRVVVAGAGYLKDGDRVRIANSN</sequence>
<evidence type="ECO:0000313" key="6">
    <source>
        <dbReference type="EMBL" id="MEP0867179.1"/>
    </source>
</evidence>
<dbReference type="Gene3D" id="1.10.287.470">
    <property type="entry name" value="Helix hairpin bin"/>
    <property type="match status" value="1"/>
</dbReference>
<protein>
    <submittedName>
        <fullName evidence="6">Efflux RND transporter periplasmic adaptor subunit</fullName>
    </submittedName>
</protein>